<gene>
    <name evidence="1" type="ORF">CLV71_121139</name>
</gene>
<accession>A0A4R7UWB1</accession>
<dbReference type="EMBL" id="SOCP01000021">
    <property type="protein sequence ID" value="TDV41073.1"/>
    <property type="molecule type" value="Genomic_DNA"/>
</dbReference>
<protein>
    <submittedName>
        <fullName evidence="1">Uncharacterized protein</fullName>
    </submittedName>
</protein>
<dbReference type="RefSeq" id="WP_133908010.1">
    <property type="nucleotide sequence ID" value="NZ_SOCP01000021.1"/>
</dbReference>
<dbReference type="InterPro" id="IPR046202">
    <property type="entry name" value="DUF6235"/>
</dbReference>
<sequence length="103" mass="11683">MNRPLEPAGRLNHPRVRLDTGHDVLASWSADASRREKDAVYAALFAMAERSLLHTHHVIEDEQELSEFLVVLENGMAIKMRVHSFDSYGIVYIGPRKNAPGRF</sequence>
<evidence type="ECO:0000313" key="1">
    <source>
        <dbReference type="EMBL" id="TDV41073.1"/>
    </source>
</evidence>
<keyword evidence="2" id="KW-1185">Reference proteome</keyword>
<name>A0A4R7UWB1_9PSEU</name>
<evidence type="ECO:0000313" key="2">
    <source>
        <dbReference type="Proteomes" id="UP000294927"/>
    </source>
</evidence>
<reference evidence="1 2" key="1">
    <citation type="submission" date="2019-03" db="EMBL/GenBank/DDBJ databases">
        <title>Genomic Encyclopedia of Archaeal and Bacterial Type Strains, Phase II (KMG-II): from individual species to whole genera.</title>
        <authorList>
            <person name="Goeker M."/>
        </authorList>
    </citation>
    <scope>NUCLEOTIDE SEQUENCE [LARGE SCALE GENOMIC DNA]</scope>
    <source>
        <strain evidence="1 2">DSM 45499</strain>
    </source>
</reference>
<dbReference type="AlphaFoldDB" id="A0A4R7UWB1"/>
<comment type="caution">
    <text evidence="1">The sequence shown here is derived from an EMBL/GenBank/DDBJ whole genome shotgun (WGS) entry which is preliminary data.</text>
</comment>
<organism evidence="1 2">
    <name type="scientific">Actinophytocola oryzae</name>
    <dbReference type="NCBI Taxonomy" id="502181"/>
    <lineage>
        <taxon>Bacteria</taxon>
        <taxon>Bacillati</taxon>
        <taxon>Actinomycetota</taxon>
        <taxon>Actinomycetes</taxon>
        <taxon>Pseudonocardiales</taxon>
        <taxon>Pseudonocardiaceae</taxon>
    </lineage>
</organism>
<dbReference type="OrthoDB" id="3625242at2"/>
<dbReference type="Pfam" id="PF19748">
    <property type="entry name" value="DUF6235"/>
    <property type="match status" value="1"/>
</dbReference>
<proteinExistence type="predicted"/>
<dbReference type="Proteomes" id="UP000294927">
    <property type="component" value="Unassembled WGS sequence"/>
</dbReference>